<dbReference type="PANTHER" id="PTHR21621">
    <property type="entry name" value="RIBOSOMAL PROTEIN S6 MODIFICATION PROTEIN"/>
    <property type="match status" value="1"/>
</dbReference>
<dbReference type="SUPFAM" id="SSF56059">
    <property type="entry name" value="Glutathione synthetase ATP-binding domain-like"/>
    <property type="match status" value="1"/>
</dbReference>
<dbReference type="RefSeq" id="WP_407339878.1">
    <property type="nucleotide sequence ID" value="NZ_CP136862.1"/>
</dbReference>
<evidence type="ECO:0000313" key="2">
    <source>
        <dbReference type="Proteomes" id="UP001626536"/>
    </source>
</evidence>
<dbReference type="PANTHER" id="PTHR21621:SF0">
    <property type="entry name" value="BETA-CITRYLGLUTAMATE SYNTHASE B-RELATED"/>
    <property type="match status" value="1"/>
</dbReference>
<dbReference type="Gene3D" id="3.30.470.20">
    <property type="entry name" value="ATP-grasp fold, B domain"/>
    <property type="match status" value="1"/>
</dbReference>
<name>A0ABZ0HU31_9HYPH</name>
<evidence type="ECO:0000313" key="1">
    <source>
        <dbReference type="EMBL" id="WOJ90430.1"/>
    </source>
</evidence>
<keyword evidence="2" id="KW-1185">Reference proteome</keyword>
<proteinExistence type="predicted"/>
<organism evidence="1 2">
    <name type="scientific">Methylocapsa polymorpha</name>
    <dbReference type="NCBI Taxonomy" id="3080828"/>
    <lineage>
        <taxon>Bacteria</taxon>
        <taxon>Pseudomonadati</taxon>
        <taxon>Pseudomonadota</taxon>
        <taxon>Alphaproteobacteria</taxon>
        <taxon>Hyphomicrobiales</taxon>
        <taxon>Beijerinckiaceae</taxon>
        <taxon>Methylocapsa</taxon>
    </lineage>
</organism>
<dbReference type="Proteomes" id="UP001626536">
    <property type="component" value="Chromosome"/>
</dbReference>
<reference evidence="1 2" key="1">
    <citation type="submission" date="2023-10" db="EMBL/GenBank/DDBJ databases">
        <title>Novel methanotroph of the genus Methylocapsa from a subarctic wetland.</title>
        <authorList>
            <person name="Belova S.E."/>
            <person name="Oshkin I.Y."/>
            <person name="Miroshnikov K."/>
            <person name="Dedysh S.N."/>
        </authorList>
    </citation>
    <scope>NUCLEOTIDE SEQUENCE [LARGE SCALE GENOMIC DNA]</scope>
    <source>
        <strain evidence="1 2">RX1</strain>
    </source>
</reference>
<protein>
    <submittedName>
        <fullName evidence="1">ATP-grasp domain-containing protein</fullName>
    </submittedName>
</protein>
<gene>
    <name evidence="1" type="ORF">RZS28_03805</name>
</gene>
<sequence length="302" mass="32892">MILLWGVAEDSPLMATRAALLGRGAEVFFLDQRRVHETLIDLRARAVGEIRLGDDRCDLSSVKAVYLRCGESRLLTSGADKDSALAGHARAVDEAVSAFLDATPALVVNAFEAMATNSSKPYQLDLIRAQGFAVPDTLVTTDPAAVRDFLAGHGELIYKSVSSVRSIVKRLKPDDWDRLSDIVWCPTQFQQYVRGRDYRVHVIGKAVFCSEVVSDADDYRYAGREGEGVDLYASALPGEVEERCRALVTSLGLAAAGVDLRLTPSGEWVCFEVNPSPAFTYYEAATNQPMTHAMANLLITGS</sequence>
<accession>A0ABZ0HU31</accession>
<dbReference type="EMBL" id="CP136862">
    <property type="protein sequence ID" value="WOJ90430.1"/>
    <property type="molecule type" value="Genomic_DNA"/>
</dbReference>